<dbReference type="GO" id="GO:0008113">
    <property type="term" value="F:peptide-methionine (S)-S-oxide reductase activity"/>
    <property type="evidence" value="ECO:0007669"/>
    <property type="project" value="UniProtKB-UniRule"/>
</dbReference>
<proteinExistence type="inferred from homology"/>
<dbReference type="Proteomes" id="UP000562395">
    <property type="component" value="Unassembled WGS sequence"/>
</dbReference>
<dbReference type="HAMAP" id="MF_01401">
    <property type="entry name" value="MsrA"/>
    <property type="match status" value="1"/>
</dbReference>
<dbReference type="InterPro" id="IPR002569">
    <property type="entry name" value="Met_Sox_Rdtase_MsrA_dom"/>
</dbReference>
<dbReference type="EC" id="1.8.4.11" evidence="4"/>
<evidence type="ECO:0000256" key="5">
    <source>
        <dbReference type="SAM" id="SignalP"/>
    </source>
</evidence>
<evidence type="ECO:0000259" key="6">
    <source>
        <dbReference type="Pfam" id="PF01625"/>
    </source>
</evidence>
<feature type="domain" description="Peptide methionine sulphoxide reductase MsrA" evidence="6">
    <location>
        <begin position="47"/>
        <end position="198"/>
    </location>
</feature>
<comment type="similarity">
    <text evidence="4">Belongs to the MsrA Met sulfoxide reductase family.</text>
</comment>
<dbReference type="PANTHER" id="PTHR43774">
    <property type="entry name" value="PEPTIDE METHIONINE SULFOXIDE REDUCTASE"/>
    <property type="match status" value="1"/>
</dbReference>
<evidence type="ECO:0000256" key="4">
    <source>
        <dbReference type="HAMAP-Rule" id="MF_01401"/>
    </source>
</evidence>
<keyword evidence="5" id="KW-0732">Signal</keyword>
<protein>
    <recommendedName>
        <fullName evidence="4">Peptide methionine sulfoxide reductase MsrA</fullName>
        <shortName evidence="4">Protein-methionine-S-oxide reductase</shortName>
        <ecNumber evidence="4">1.8.4.11</ecNumber>
    </recommendedName>
    <alternativeName>
        <fullName evidence="4">Peptide-methionine (S)-S-oxide reductase</fullName>
        <shortName evidence="4">Peptide Met(O) reductase</shortName>
    </alternativeName>
</protein>
<keyword evidence="8" id="KW-1185">Reference proteome</keyword>
<dbReference type="AlphaFoldDB" id="A0A7W5ZUU7"/>
<reference evidence="7 8" key="1">
    <citation type="submission" date="2020-08" db="EMBL/GenBank/DDBJ databases">
        <title>Genomic Encyclopedia of Type Strains, Phase IV (KMG-IV): sequencing the most valuable type-strain genomes for metagenomic binning, comparative biology and taxonomic classification.</title>
        <authorList>
            <person name="Goeker M."/>
        </authorList>
    </citation>
    <scope>NUCLEOTIDE SEQUENCE [LARGE SCALE GENOMIC DNA]</scope>
    <source>
        <strain evidence="7 8">DSM 14552</strain>
    </source>
</reference>
<dbReference type="EMBL" id="JACICY010000002">
    <property type="protein sequence ID" value="MBB3859901.1"/>
    <property type="molecule type" value="Genomic_DNA"/>
</dbReference>
<accession>A0A7W5ZUU7</accession>
<dbReference type="InterPro" id="IPR036509">
    <property type="entry name" value="Met_Sox_Rdtase_MsrA_sf"/>
</dbReference>
<comment type="catalytic activity">
    <reaction evidence="2 4">
        <text>L-methionyl-[protein] + [thioredoxin]-disulfide + H2O = L-methionyl-(S)-S-oxide-[protein] + [thioredoxin]-dithiol</text>
        <dbReference type="Rhea" id="RHEA:14217"/>
        <dbReference type="Rhea" id="RHEA-COMP:10698"/>
        <dbReference type="Rhea" id="RHEA-COMP:10700"/>
        <dbReference type="Rhea" id="RHEA-COMP:12313"/>
        <dbReference type="Rhea" id="RHEA-COMP:12315"/>
        <dbReference type="ChEBI" id="CHEBI:15377"/>
        <dbReference type="ChEBI" id="CHEBI:16044"/>
        <dbReference type="ChEBI" id="CHEBI:29950"/>
        <dbReference type="ChEBI" id="CHEBI:44120"/>
        <dbReference type="ChEBI" id="CHEBI:50058"/>
        <dbReference type="EC" id="1.8.4.11"/>
    </reaction>
</comment>
<evidence type="ECO:0000256" key="2">
    <source>
        <dbReference type="ARBA" id="ARBA00047806"/>
    </source>
</evidence>
<evidence type="ECO:0000256" key="3">
    <source>
        <dbReference type="ARBA" id="ARBA00048782"/>
    </source>
</evidence>
<comment type="caution">
    <text evidence="7">The sequence shown here is derived from an EMBL/GenBank/DDBJ whole genome shotgun (WGS) entry which is preliminary data.</text>
</comment>
<dbReference type="NCBIfam" id="TIGR00401">
    <property type="entry name" value="msrA"/>
    <property type="match status" value="1"/>
</dbReference>
<comment type="function">
    <text evidence="4">Has an important function as a repair enzyme for proteins that have been inactivated by oxidation. Catalyzes the reversible oxidation-reduction of methionine sulfoxide in proteins to methionine.</text>
</comment>
<dbReference type="PROSITE" id="PS51257">
    <property type="entry name" value="PROKAR_LIPOPROTEIN"/>
    <property type="match status" value="1"/>
</dbReference>
<sequence>MKRRTIAALTAFAIAVAACQQPALAEGTMATPAAAVQANETPGSKVAVFAGGCFWGIEAVFSHLKGVSSVVSGYHGGSKRDARYETVSDGNTGHAEAVRVTYDPAVIRYDQLLRVFFAVGANPTQLNFQGPDHGTQYRNALVPTDKEQARVAAGYLAQLKRLNLWKKPIVTAVEPYGAFFPAEAYHQDFMLKNPEHGYIRQWDAPKVRALKTMFPDLYKTSFTRN</sequence>
<organism evidence="7 8">
    <name type="scientific">Novosphingobium hassiacum</name>
    <dbReference type="NCBI Taxonomy" id="173676"/>
    <lineage>
        <taxon>Bacteria</taxon>
        <taxon>Pseudomonadati</taxon>
        <taxon>Pseudomonadota</taxon>
        <taxon>Alphaproteobacteria</taxon>
        <taxon>Sphingomonadales</taxon>
        <taxon>Sphingomonadaceae</taxon>
        <taxon>Novosphingobium</taxon>
    </lineage>
</organism>
<evidence type="ECO:0000313" key="7">
    <source>
        <dbReference type="EMBL" id="MBB3859901.1"/>
    </source>
</evidence>
<name>A0A7W5ZUU7_9SPHN</name>
<evidence type="ECO:0000313" key="8">
    <source>
        <dbReference type="Proteomes" id="UP000562395"/>
    </source>
</evidence>
<feature type="chain" id="PRO_5030859997" description="Peptide methionine sulfoxide reductase MsrA" evidence="5">
    <location>
        <begin position="26"/>
        <end position="225"/>
    </location>
</feature>
<keyword evidence="1 4" id="KW-0560">Oxidoreductase</keyword>
<dbReference type="Pfam" id="PF01625">
    <property type="entry name" value="PMSR"/>
    <property type="match status" value="1"/>
</dbReference>
<gene>
    <name evidence="4" type="primary">msrA</name>
    <name evidence="7" type="ORF">GGQ88_001162</name>
</gene>
<feature type="active site" evidence="4">
    <location>
        <position position="53"/>
    </location>
</feature>
<dbReference type="SUPFAM" id="SSF55068">
    <property type="entry name" value="Peptide methionine sulfoxide reductase"/>
    <property type="match status" value="1"/>
</dbReference>
<dbReference type="PANTHER" id="PTHR43774:SF1">
    <property type="entry name" value="PEPTIDE METHIONINE SULFOXIDE REDUCTASE MSRA 2"/>
    <property type="match status" value="1"/>
</dbReference>
<feature type="signal peptide" evidence="5">
    <location>
        <begin position="1"/>
        <end position="25"/>
    </location>
</feature>
<evidence type="ECO:0000256" key="1">
    <source>
        <dbReference type="ARBA" id="ARBA00023002"/>
    </source>
</evidence>
<comment type="catalytic activity">
    <reaction evidence="3 4">
        <text>[thioredoxin]-disulfide + L-methionine + H2O = L-methionine (S)-S-oxide + [thioredoxin]-dithiol</text>
        <dbReference type="Rhea" id="RHEA:19993"/>
        <dbReference type="Rhea" id="RHEA-COMP:10698"/>
        <dbReference type="Rhea" id="RHEA-COMP:10700"/>
        <dbReference type="ChEBI" id="CHEBI:15377"/>
        <dbReference type="ChEBI" id="CHEBI:29950"/>
        <dbReference type="ChEBI" id="CHEBI:50058"/>
        <dbReference type="ChEBI" id="CHEBI:57844"/>
        <dbReference type="ChEBI" id="CHEBI:58772"/>
        <dbReference type="EC" id="1.8.4.11"/>
    </reaction>
</comment>
<dbReference type="RefSeq" id="WP_183612172.1">
    <property type="nucleotide sequence ID" value="NZ_JACICY010000002.1"/>
</dbReference>
<dbReference type="Gene3D" id="3.30.1060.10">
    <property type="entry name" value="Peptide methionine sulphoxide reductase MsrA"/>
    <property type="match status" value="1"/>
</dbReference>